<dbReference type="GO" id="GO:0006811">
    <property type="term" value="P:monoatomic ion transport"/>
    <property type="evidence" value="ECO:0007669"/>
    <property type="project" value="InterPro"/>
</dbReference>
<protein>
    <recommendedName>
        <fullName evidence="5">Secreted protein</fullName>
    </recommendedName>
</protein>
<dbReference type="GO" id="GO:0016020">
    <property type="term" value="C:membrane"/>
    <property type="evidence" value="ECO:0007669"/>
    <property type="project" value="InterPro"/>
</dbReference>
<evidence type="ECO:0000256" key="1">
    <source>
        <dbReference type="SAM" id="MobiDB-lite"/>
    </source>
</evidence>
<feature type="region of interest" description="Disordered" evidence="1">
    <location>
        <begin position="99"/>
        <end position="133"/>
    </location>
</feature>
<proteinExistence type="predicted"/>
<feature type="compositionally biased region" description="Polar residues" evidence="1">
    <location>
        <begin position="112"/>
        <end position="129"/>
    </location>
</feature>
<dbReference type="Proteomes" id="UP001153269">
    <property type="component" value="Unassembled WGS sequence"/>
</dbReference>
<gene>
    <name evidence="3" type="ORF">PLEPLA_LOCUS24953</name>
</gene>
<comment type="caution">
    <text evidence="3">The sequence shown here is derived from an EMBL/GenBank/DDBJ whole genome shotgun (WGS) entry which is preliminary data.</text>
</comment>
<keyword evidence="2" id="KW-0732">Signal</keyword>
<evidence type="ECO:0008006" key="5">
    <source>
        <dbReference type="Google" id="ProtNLM"/>
    </source>
</evidence>
<accession>A0A9N7UV03</accession>
<dbReference type="EMBL" id="CADEAL010001957">
    <property type="protein sequence ID" value="CAB1436920.1"/>
    <property type="molecule type" value="Genomic_DNA"/>
</dbReference>
<organism evidence="3 4">
    <name type="scientific">Pleuronectes platessa</name>
    <name type="common">European plaice</name>
    <dbReference type="NCBI Taxonomy" id="8262"/>
    <lineage>
        <taxon>Eukaryota</taxon>
        <taxon>Metazoa</taxon>
        <taxon>Chordata</taxon>
        <taxon>Craniata</taxon>
        <taxon>Vertebrata</taxon>
        <taxon>Euteleostomi</taxon>
        <taxon>Actinopterygii</taxon>
        <taxon>Neopterygii</taxon>
        <taxon>Teleostei</taxon>
        <taxon>Neoteleostei</taxon>
        <taxon>Acanthomorphata</taxon>
        <taxon>Carangaria</taxon>
        <taxon>Pleuronectiformes</taxon>
        <taxon>Pleuronectoidei</taxon>
        <taxon>Pleuronectidae</taxon>
        <taxon>Pleuronectes</taxon>
    </lineage>
</organism>
<evidence type="ECO:0000313" key="4">
    <source>
        <dbReference type="Proteomes" id="UP001153269"/>
    </source>
</evidence>
<feature type="chain" id="PRO_5040155474" description="Secreted protein" evidence="2">
    <location>
        <begin position="25"/>
        <end position="171"/>
    </location>
</feature>
<keyword evidence="4" id="KW-1185">Reference proteome</keyword>
<name>A0A9N7UV03_PLEPL</name>
<feature type="signal peptide" evidence="2">
    <location>
        <begin position="1"/>
        <end position="24"/>
    </location>
</feature>
<feature type="compositionally biased region" description="Basic residues" evidence="1">
    <location>
        <begin position="99"/>
        <end position="110"/>
    </location>
</feature>
<dbReference type="InterPro" id="IPR036719">
    <property type="entry name" value="Neuro-gated_channel_TM_sf"/>
</dbReference>
<evidence type="ECO:0000313" key="3">
    <source>
        <dbReference type="EMBL" id="CAB1436920.1"/>
    </source>
</evidence>
<evidence type="ECO:0000256" key="2">
    <source>
        <dbReference type="SAM" id="SignalP"/>
    </source>
</evidence>
<sequence>MTMITASTSLTIFIMNIHFCGAEAKPVPHWAKVVIIDYMSKIFFVYEVGENCTTPQSERTPLYPEEPFNDIGGHEEDRLQDDLYHHDGEVYKYSNGHSVHHNGKHHKHRANGSANSRNQCHYNNHNNHASRLERGEAKREPAQHYNHIRQEELDYQAPPHPTNMCHRAVER</sequence>
<dbReference type="SUPFAM" id="SSF90112">
    <property type="entry name" value="Neurotransmitter-gated ion-channel transmembrane pore"/>
    <property type="match status" value="1"/>
</dbReference>
<dbReference type="AlphaFoldDB" id="A0A9N7UV03"/>
<reference evidence="3" key="1">
    <citation type="submission" date="2020-03" db="EMBL/GenBank/DDBJ databases">
        <authorList>
            <person name="Weist P."/>
        </authorList>
    </citation>
    <scope>NUCLEOTIDE SEQUENCE</scope>
</reference>